<gene>
    <name evidence="2" type="ORF">FHX40_0099</name>
</gene>
<dbReference type="Pfam" id="PF12706">
    <property type="entry name" value="Lactamase_B_2"/>
    <property type="match status" value="1"/>
</dbReference>
<dbReference type="PANTHER" id="PTHR43546:SF7">
    <property type="entry name" value="METALLO-BETA-LACTAMASE DOMAIN-CONTAINING PROTEIN"/>
    <property type="match status" value="1"/>
</dbReference>
<dbReference type="SMART" id="SM00849">
    <property type="entry name" value="Lactamase_B"/>
    <property type="match status" value="1"/>
</dbReference>
<accession>A0A543ISA1</accession>
<dbReference type="PANTHER" id="PTHR43546">
    <property type="entry name" value="UPF0173 METAL-DEPENDENT HYDROLASE MJ1163-RELATED"/>
    <property type="match status" value="1"/>
</dbReference>
<name>A0A543ISA1_9ACTN</name>
<dbReference type="InterPro" id="IPR036866">
    <property type="entry name" value="RibonucZ/Hydroxyglut_hydro"/>
</dbReference>
<dbReference type="OrthoDB" id="3204284at2"/>
<dbReference type="SUPFAM" id="SSF56281">
    <property type="entry name" value="Metallo-hydrolase/oxidoreductase"/>
    <property type="match status" value="1"/>
</dbReference>
<dbReference type="EMBL" id="VFPQ01000001">
    <property type="protein sequence ID" value="TQM73459.1"/>
    <property type="molecule type" value="Genomic_DNA"/>
</dbReference>
<dbReference type="RefSeq" id="WP_142257762.1">
    <property type="nucleotide sequence ID" value="NZ_BMPV01000004.1"/>
</dbReference>
<organism evidence="2 3">
    <name type="scientific">Thermopolyspora flexuosa</name>
    <dbReference type="NCBI Taxonomy" id="103836"/>
    <lineage>
        <taxon>Bacteria</taxon>
        <taxon>Bacillati</taxon>
        <taxon>Actinomycetota</taxon>
        <taxon>Actinomycetes</taxon>
        <taxon>Streptosporangiales</taxon>
        <taxon>Streptosporangiaceae</taxon>
        <taxon>Thermopolyspora</taxon>
    </lineage>
</organism>
<dbReference type="Gene3D" id="3.60.15.10">
    <property type="entry name" value="Ribonuclease Z/Hydroxyacylglutathione hydrolase-like"/>
    <property type="match status" value="1"/>
</dbReference>
<proteinExistence type="predicted"/>
<dbReference type="InterPro" id="IPR050114">
    <property type="entry name" value="UPF0173_UPF0282_UlaG_hydrolase"/>
</dbReference>
<dbReference type="Proteomes" id="UP000319213">
    <property type="component" value="Unassembled WGS sequence"/>
</dbReference>
<dbReference type="AlphaFoldDB" id="A0A543ISA1"/>
<evidence type="ECO:0000313" key="3">
    <source>
        <dbReference type="Proteomes" id="UP000319213"/>
    </source>
</evidence>
<evidence type="ECO:0000313" key="2">
    <source>
        <dbReference type="EMBL" id="TQM73459.1"/>
    </source>
</evidence>
<protein>
    <submittedName>
        <fullName evidence="2">L-ascorbate metabolism protein UlaG (Beta-lactamase superfamily)</fullName>
    </submittedName>
</protein>
<keyword evidence="3" id="KW-1185">Reference proteome</keyword>
<reference evidence="2 3" key="1">
    <citation type="submission" date="2019-06" db="EMBL/GenBank/DDBJ databases">
        <title>Sequencing the genomes of 1000 actinobacteria strains.</title>
        <authorList>
            <person name="Klenk H.-P."/>
        </authorList>
    </citation>
    <scope>NUCLEOTIDE SEQUENCE [LARGE SCALE GENOMIC DNA]</scope>
    <source>
        <strain evidence="2 3">DSM 43186</strain>
    </source>
</reference>
<dbReference type="InterPro" id="IPR001279">
    <property type="entry name" value="Metallo-B-lactamas"/>
</dbReference>
<comment type="caution">
    <text evidence="2">The sequence shown here is derived from an EMBL/GenBank/DDBJ whole genome shotgun (WGS) entry which is preliminary data.</text>
</comment>
<feature type="domain" description="Metallo-beta-lactamase" evidence="1">
    <location>
        <begin position="14"/>
        <end position="229"/>
    </location>
</feature>
<evidence type="ECO:0000259" key="1">
    <source>
        <dbReference type="SMART" id="SM00849"/>
    </source>
</evidence>
<sequence length="280" mass="31178">MTLGREKGSALFVGNATLLIRYGGFTILTDPNFLHRGQRAYLGYGLTTKRRTEPALRVHELPPIDVIVLSHMHGDHWDRVARRGLDPRTPVVTTPQAARVLARQGFETSVGLEDWETHRLYGPGGTLTITAVPARHGPWPAHLLLPPVMGSVLTFTDEAGEVTLRVLISGDTVLSRELAEIPRRFPDLDLGIVHLGGTRLLRLLTVTMNGRQGARWVAVMRPRRVLPVHFDDYTVFRSPLADFRREVERTPYGGRLVCLDRGESLELTPRSFPAAQPQPG</sequence>